<organism evidence="5 6">
    <name type="scientific">Marasmius oreades</name>
    <name type="common">fairy-ring Marasmius</name>
    <dbReference type="NCBI Taxonomy" id="181124"/>
    <lineage>
        <taxon>Eukaryota</taxon>
        <taxon>Fungi</taxon>
        <taxon>Dikarya</taxon>
        <taxon>Basidiomycota</taxon>
        <taxon>Agaricomycotina</taxon>
        <taxon>Agaricomycetes</taxon>
        <taxon>Agaricomycetidae</taxon>
        <taxon>Agaricales</taxon>
        <taxon>Marasmiineae</taxon>
        <taxon>Marasmiaceae</taxon>
        <taxon>Marasmius</taxon>
    </lineage>
</organism>
<dbReference type="InterPro" id="IPR021765">
    <property type="entry name" value="UstYa-like"/>
</dbReference>
<dbReference type="PANTHER" id="PTHR33365">
    <property type="entry name" value="YALI0B05434P"/>
    <property type="match status" value="1"/>
</dbReference>
<sequence>MRNPTSFSLLVVVLNGVSSILGVSDPLSDQLQKWDEHFHGMEFVGMSIFGTSHYTLDSAGQRDWKKLMPSGGHTVRFEIPNAGLGPDGADNHTETIPFTVSLFHQLKCLEIYHEEYVVDPPLPPSPRLRHCLNYLRQQILCRMNLRLESTKNEGAQSGRQYETVCRDWSLVYGAAEENYKQHEGMEDSNLGL</sequence>
<dbReference type="GO" id="GO:0043386">
    <property type="term" value="P:mycotoxin biosynthetic process"/>
    <property type="evidence" value="ECO:0007669"/>
    <property type="project" value="InterPro"/>
</dbReference>
<dbReference type="AlphaFoldDB" id="A0A9P7V4N5"/>
<evidence type="ECO:0000256" key="3">
    <source>
        <dbReference type="ARBA" id="ARBA00035112"/>
    </source>
</evidence>
<proteinExistence type="inferred from homology"/>
<accession>A0A9P7V4N5</accession>
<protein>
    <submittedName>
        <fullName evidence="5">Uncharacterized protein</fullName>
    </submittedName>
</protein>
<feature type="signal peptide" evidence="4">
    <location>
        <begin position="1"/>
        <end position="22"/>
    </location>
</feature>
<evidence type="ECO:0000256" key="1">
    <source>
        <dbReference type="ARBA" id="ARBA00004685"/>
    </source>
</evidence>
<keyword evidence="4" id="KW-0732">Signal</keyword>
<dbReference type="GO" id="GO:0016491">
    <property type="term" value="F:oxidoreductase activity"/>
    <property type="evidence" value="ECO:0007669"/>
    <property type="project" value="UniProtKB-KW"/>
</dbReference>
<reference evidence="5" key="1">
    <citation type="journal article" date="2021" name="Genome Biol. Evol.">
        <title>The assembled and annotated genome of the fairy-ring fungus Marasmius oreades.</title>
        <authorList>
            <person name="Hiltunen M."/>
            <person name="Ament-Velasquez S.L."/>
            <person name="Johannesson H."/>
        </authorList>
    </citation>
    <scope>NUCLEOTIDE SEQUENCE</scope>
    <source>
        <strain evidence="5">03SP1</strain>
    </source>
</reference>
<dbReference type="RefSeq" id="XP_043016770.1">
    <property type="nucleotide sequence ID" value="XM_043148056.1"/>
</dbReference>
<dbReference type="Pfam" id="PF11807">
    <property type="entry name" value="UstYa"/>
    <property type="match status" value="1"/>
</dbReference>
<comment type="similarity">
    <text evidence="3">Belongs to the ustYa family.</text>
</comment>
<keyword evidence="2" id="KW-0560">Oxidoreductase</keyword>
<feature type="chain" id="PRO_5040474808" evidence="4">
    <location>
        <begin position="23"/>
        <end position="192"/>
    </location>
</feature>
<keyword evidence="6" id="KW-1185">Reference proteome</keyword>
<evidence type="ECO:0000313" key="5">
    <source>
        <dbReference type="EMBL" id="KAG7100300.1"/>
    </source>
</evidence>
<dbReference type="PANTHER" id="PTHR33365:SF11">
    <property type="entry name" value="TAT PATHWAY SIGNAL SEQUENCE"/>
    <property type="match status" value="1"/>
</dbReference>
<comment type="pathway">
    <text evidence="1">Mycotoxin biosynthesis.</text>
</comment>
<dbReference type="Proteomes" id="UP001049176">
    <property type="component" value="Chromosome 1"/>
</dbReference>
<comment type="caution">
    <text evidence="5">The sequence shown here is derived from an EMBL/GenBank/DDBJ whole genome shotgun (WGS) entry which is preliminary data.</text>
</comment>
<name>A0A9P7V4N5_9AGAR</name>
<dbReference type="EMBL" id="CM032181">
    <property type="protein sequence ID" value="KAG7100300.1"/>
    <property type="molecule type" value="Genomic_DNA"/>
</dbReference>
<evidence type="ECO:0000256" key="2">
    <source>
        <dbReference type="ARBA" id="ARBA00023002"/>
    </source>
</evidence>
<dbReference type="GeneID" id="66071151"/>
<evidence type="ECO:0000313" key="6">
    <source>
        <dbReference type="Proteomes" id="UP001049176"/>
    </source>
</evidence>
<gene>
    <name evidence="5" type="ORF">E1B28_002075</name>
</gene>
<dbReference type="OrthoDB" id="3687641at2759"/>
<dbReference type="KEGG" id="more:E1B28_002075"/>
<evidence type="ECO:0000256" key="4">
    <source>
        <dbReference type="SAM" id="SignalP"/>
    </source>
</evidence>